<dbReference type="SUPFAM" id="SSF143100">
    <property type="entry name" value="TTHA1013/TTHA0281-like"/>
    <property type="match status" value="1"/>
</dbReference>
<dbReference type="InterPro" id="IPR013321">
    <property type="entry name" value="Arc_rbn_hlx_hlx"/>
</dbReference>
<evidence type="ECO:0000313" key="1">
    <source>
        <dbReference type="EMBL" id="GLS03491.1"/>
    </source>
</evidence>
<dbReference type="Gene3D" id="1.10.1220.10">
    <property type="entry name" value="Met repressor-like"/>
    <property type="match status" value="1"/>
</dbReference>
<evidence type="ECO:0008006" key="3">
    <source>
        <dbReference type="Google" id="ProtNLM"/>
    </source>
</evidence>
<sequence>MDNVLEYRGYSGSVEFSAEDRCFFGKLLFINDVIMYDGVSVDEVEKAFKSQVDAYLAHCEERGVEPNKPCRGLFNVRISPALHQQLSLLAVSKRTSLNDVVKDALECYVRKPDTVEHRHIHSFETQPTMGQISEFPSNHPTLKASVEPNEAFPGGAKWLSPRLQ</sequence>
<keyword evidence="2" id="KW-1185">Reference proteome</keyword>
<dbReference type="InterPro" id="IPR010985">
    <property type="entry name" value="Ribbon_hlx_hlx"/>
</dbReference>
<evidence type="ECO:0000313" key="2">
    <source>
        <dbReference type="Proteomes" id="UP001156836"/>
    </source>
</evidence>
<dbReference type="InterPro" id="IPR035069">
    <property type="entry name" value="TTHA1013/TTHA0281-like"/>
</dbReference>
<reference evidence="2" key="1">
    <citation type="journal article" date="2019" name="Int. J. Syst. Evol. Microbiol.">
        <title>The Global Catalogue of Microorganisms (GCM) 10K type strain sequencing project: providing services to taxonomists for standard genome sequencing and annotation.</title>
        <authorList>
            <consortium name="The Broad Institute Genomics Platform"/>
            <consortium name="The Broad Institute Genome Sequencing Center for Infectious Disease"/>
            <person name="Wu L."/>
            <person name="Ma J."/>
        </authorList>
    </citation>
    <scope>NUCLEOTIDE SEQUENCE [LARGE SCALE GENOMIC DNA]</scope>
    <source>
        <strain evidence="2">NBRC 104970</strain>
    </source>
</reference>
<comment type="caution">
    <text evidence="1">The sequence shown here is derived from an EMBL/GenBank/DDBJ whole genome shotgun (WGS) entry which is preliminary data.</text>
</comment>
<dbReference type="Proteomes" id="UP001156836">
    <property type="component" value="Unassembled WGS sequence"/>
</dbReference>
<organism evidence="1 2">
    <name type="scientific">Chitiniphilus shinanonensis</name>
    <dbReference type="NCBI Taxonomy" id="553088"/>
    <lineage>
        <taxon>Bacteria</taxon>
        <taxon>Pseudomonadati</taxon>
        <taxon>Pseudomonadota</taxon>
        <taxon>Betaproteobacteria</taxon>
        <taxon>Neisseriales</taxon>
        <taxon>Chitinibacteraceae</taxon>
        <taxon>Chitiniphilus</taxon>
    </lineage>
</organism>
<accession>A0ABQ6BSH6</accession>
<dbReference type="SUPFAM" id="SSF47598">
    <property type="entry name" value="Ribbon-helix-helix"/>
    <property type="match status" value="1"/>
</dbReference>
<dbReference type="RefSeq" id="WP_018748804.1">
    <property type="nucleotide sequence ID" value="NZ_BSOZ01000005.1"/>
</dbReference>
<dbReference type="Pfam" id="PF05534">
    <property type="entry name" value="HicB"/>
    <property type="match status" value="1"/>
</dbReference>
<dbReference type="EMBL" id="BSOZ01000005">
    <property type="protein sequence ID" value="GLS03491.1"/>
    <property type="molecule type" value="Genomic_DNA"/>
</dbReference>
<dbReference type="InterPro" id="IPR008651">
    <property type="entry name" value="Uncharacterised_HicB"/>
</dbReference>
<protein>
    <recommendedName>
        <fullName evidence="3">HicB family protein</fullName>
    </recommendedName>
</protein>
<proteinExistence type="predicted"/>
<name>A0ABQ6BSH6_9NEIS</name>
<gene>
    <name evidence="1" type="ORF">GCM10007860_06350</name>
</gene>